<proteinExistence type="predicted"/>
<gene>
    <name evidence="8" type="ORF">METZ01_LOCUS397510</name>
</gene>
<dbReference type="InterPro" id="IPR039426">
    <property type="entry name" value="TonB-dep_rcpt-like"/>
</dbReference>
<feature type="domain" description="TonB-dependent receptor plug" evidence="7">
    <location>
        <begin position="6"/>
        <end position="84"/>
    </location>
</feature>
<dbReference type="GO" id="GO:0009279">
    <property type="term" value="C:cell outer membrane"/>
    <property type="evidence" value="ECO:0007669"/>
    <property type="project" value="UniProtKB-SubCell"/>
</dbReference>
<keyword evidence="5" id="KW-0472">Membrane</keyword>
<dbReference type="Gene3D" id="2.170.130.10">
    <property type="entry name" value="TonB-dependent receptor, plug domain"/>
    <property type="match status" value="1"/>
</dbReference>
<dbReference type="InterPro" id="IPR037066">
    <property type="entry name" value="Plug_dom_sf"/>
</dbReference>
<dbReference type="InterPro" id="IPR036942">
    <property type="entry name" value="Beta-barrel_TonB_sf"/>
</dbReference>
<dbReference type="Pfam" id="PF07715">
    <property type="entry name" value="Plug"/>
    <property type="match status" value="1"/>
</dbReference>
<evidence type="ECO:0000256" key="5">
    <source>
        <dbReference type="ARBA" id="ARBA00023136"/>
    </source>
</evidence>
<evidence type="ECO:0000256" key="2">
    <source>
        <dbReference type="ARBA" id="ARBA00022448"/>
    </source>
</evidence>
<keyword evidence="4" id="KW-0732">Signal</keyword>
<evidence type="ECO:0000256" key="4">
    <source>
        <dbReference type="ARBA" id="ARBA00022729"/>
    </source>
</evidence>
<feature type="non-terminal residue" evidence="8">
    <location>
        <position position="1"/>
    </location>
</feature>
<organism evidence="8">
    <name type="scientific">marine metagenome</name>
    <dbReference type="NCBI Taxonomy" id="408172"/>
    <lineage>
        <taxon>unclassified sequences</taxon>
        <taxon>metagenomes</taxon>
        <taxon>ecological metagenomes</taxon>
    </lineage>
</organism>
<evidence type="ECO:0000256" key="1">
    <source>
        <dbReference type="ARBA" id="ARBA00004571"/>
    </source>
</evidence>
<dbReference type="AlphaFoldDB" id="A0A382VDR0"/>
<evidence type="ECO:0000256" key="3">
    <source>
        <dbReference type="ARBA" id="ARBA00022692"/>
    </source>
</evidence>
<dbReference type="InterPro" id="IPR012910">
    <property type="entry name" value="Plug_dom"/>
</dbReference>
<keyword evidence="2" id="KW-0813">Transport</keyword>
<comment type="subcellular location">
    <subcellularLocation>
        <location evidence="1">Cell outer membrane</location>
        <topology evidence="1">Multi-pass membrane protein</topology>
    </subcellularLocation>
</comment>
<dbReference type="PANTHER" id="PTHR30069">
    <property type="entry name" value="TONB-DEPENDENT OUTER MEMBRANE RECEPTOR"/>
    <property type="match status" value="1"/>
</dbReference>
<evidence type="ECO:0000256" key="6">
    <source>
        <dbReference type="ARBA" id="ARBA00023237"/>
    </source>
</evidence>
<keyword evidence="3" id="KW-0812">Transmembrane</keyword>
<reference evidence="8" key="1">
    <citation type="submission" date="2018-05" db="EMBL/GenBank/DDBJ databases">
        <authorList>
            <person name="Lanie J.A."/>
            <person name="Ng W.-L."/>
            <person name="Kazmierczak K.M."/>
            <person name="Andrzejewski T.M."/>
            <person name="Davidsen T.M."/>
            <person name="Wayne K.J."/>
            <person name="Tettelin H."/>
            <person name="Glass J.I."/>
            <person name="Rusch D."/>
            <person name="Podicherti R."/>
            <person name="Tsui H.-C.T."/>
            <person name="Winkler M.E."/>
        </authorList>
    </citation>
    <scope>NUCLEOTIDE SEQUENCE</scope>
</reference>
<feature type="non-terminal residue" evidence="8">
    <location>
        <position position="285"/>
    </location>
</feature>
<dbReference type="GO" id="GO:0015344">
    <property type="term" value="F:siderophore uptake transmembrane transporter activity"/>
    <property type="evidence" value="ECO:0007669"/>
    <property type="project" value="TreeGrafter"/>
</dbReference>
<keyword evidence="6" id="KW-0998">Cell outer membrane</keyword>
<dbReference type="GO" id="GO:0044718">
    <property type="term" value="P:siderophore transmembrane transport"/>
    <property type="evidence" value="ECO:0007669"/>
    <property type="project" value="TreeGrafter"/>
</dbReference>
<protein>
    <recommendedName>
        <fullName evidence="7">TonB-dependent receptor plug domain-containing protein</fullName>
    </recommendedName>
</protein>
<evidence type="ECO:0000259" key="7">
    <source>
        <dbReference type="Pfam" id="PF07715"/>
    </source>
</evidence>
<name>A0A382VDR0_9ZZZZ</name>
<evidence type="ECO:0000313" key="8">
    <source>
        <dbReference type="EMBL" id="SVD44656.1"/>
    </source>
</evidence>
<sequence length="285" mass="32042">LLGSEVGGLNMFQMGGTGTNTGIQIRGLPKRYSTVYIDGIKMNDPSSPDGAFYAEGLFKDNIDRIEILRGNQSSLYGSNAIGGTVNIFTKKGTSGKHSNIDVKTNSNNTKDIFYSFDGADDKKNYFIGLNYYTTDGISAMADNDEKDAYKNKTLTVNYGYKFLDNLKIENSLTIKETYLEFDEVTRGRSDLLNKSEDAAGYYSLRLINNKNNFKNSFIYNKSLIDRTPTTYEGKQTNFFANRDMFNYLGEYNFNLDNKIVYGLDNEFIAINMPNDYCKAKTSASC</sequence>
<dbReference type="EMBL" id="UINC01151195">
    <property type="protein sequence ID" value="SVD44656.1"/>
    <property type="molecule type" value="Genomic_DNA"/>
</dbReference>
<dbReference type="PROSITE" id="PS52016">
    <property type="entry name" value="TONB_DEPENDENT_REC_3"/>
    <property type="match status" value="1"/>
</dbReference>
<accession>A0A382VDR0</accession>
<dbReference type="PANTHER" id="PTHR30069:SF29">
    <property type="entry name" value="HEMOGLOBIN AND HEMOGLOBIN-HAPTOGLOBIN-BINDING PROTEIN 1-RELATED"/>
    <property type="match status" value="1"/>
</dbReference>
<dbReference type="Gene3D" id="2.40.170.20">
    <property type="entry name" value="TonB-dependent receptor, beta-barrel domain"/>
    <property type="match status" value="1"/>
</dbReference>
<dbReference type="SUPFAM" id="SSF56935">
    <property type="entry name" value="Porins"/>
    <property type="match status" value="1"/>
</dbReference>